<proteinExistence type="predicted"/>
<dbReference type="Proteomes" id="UP000186235">
    <property type="component" value="Unassembled WGS sequence"/>
</dbReference>
<dbReference type="InterPro" id="IPR052552">
    <property type="entry name" value="YeaO-like"/>
</dbReference>
<evidence type="ECO:0000313" key="2">
    <source>
        <dbReference type="Proteomes" id="UP000186235"/>
    </source>
</evidence>
<name>A0A1N6TMQ9_9MICO</name>
<accession>A0A1N6TMQ9</accession>
<dbReference type="PANTHER" id="PTHR36849:SF1">
    <property type="entry name" value="CYTOPLASMIC PROTEIN"/>
    <property type="match status" value="1"/>
</dbReference>
<dbReference type="AlphaFoldDB" id="A0A1N6TMQ9"/>
<organism evidence="1 2">
    <name type="scientific">Cellulosimicrobium aquatile</name>
    <dbReference type="NCBI Taxonomy" id="1612203"/>
    <lineage>
        <taxon>Bacteria</taxon>
        <taxon>Bacillati</taxon>
        <taxon>Actinomycetota</taxon>
        <taxon>Actinomycetes</taxon>
        <taxon>Micrococcales</taxon>
        <taxon>Promicromonosporaceae</taxon>
        <taxon>Cellulosimicrobium</taxon>
    </lineage>
</organism>
<dbReference type="PANTHER" id="PTHR36849">
    <property type="entry name" value="CYTOPLASMIC PROTEIN-RELATED"/>
    <property type="match status" value="1"/>
</dbReference>
<protein>
    <submittedName>
        <fullName evidence="1">DNA-3-methyladenine glycosylase</fullName>
    </submittedName>
</protein>
<dbReference type="EMBL" id="FTMI01000005">
    <property type="protein sequence ID" value="SIQ54639.1"/>
    <property type="molecule type" value="Genomic_DNA"/>
</dbReference>
<gene>
    <name evidence="1" type="ORF">SAMN05518682_2821</name>
</gene>
<sequence>MTVRTKRVYEPAAEQDGFRVLVDRLWPRGVSKEAAHVDLWLRDVAPSTDLRRWFHHEERLFDEFAERYRAELDAQGDAVAELQDVVGQHPVVTLVYGARDEQHNQAVVLRDYLAASASS</sequence>
<reference evidence="2" key="1">
    <citation type="submission" date="2017-01" db="EMBL/GenBank/DDBJ databases">
        <authorList>
            <person name="Varghese N."/>
            <person name="Submissions S."/>
        </authorList>
    </citation>
    <scope>NUCLEOTIDE SEQUENCE [LARGE SCALE GENOMIC DNA]</scope>
    <source>
        <strain evidence="2">3bp</strain>
    </source>
</reference>
<evidence type="ECO:0000313" key="1">
    <source>
        <dbReference type="EMBL" id="SIQ54639.1"/>
    </source>
</evidence>
<dbReference type="RefSeq" id="WP_170963181.1">
    <property type="nucleotide sequence ID" value="NZ_FTMI01000005.1"/>
</dbReference>
<dbReference type="Pfam" id="PF22752">
    <property type="entry name" value="DUF488-N3i"/>
    <property type="match status" value="1"/>
</dbReference>
<keyword evidence="2" id="KW-1185">Reference proteome</keyword>